<dbReference type="HOGENOM" id="CLU_1752473_0_0_1"/>
<dbReference type="EMBL" id="CM001223">
    <property type="protein sequence ID" value="KEH22035.1"/>
    <property type="molecule type" value="Genomic_DNA"/>
</dbReference>
<dbReference type="Proteomes" id="UP000002051">
    <property type="component" value="Unassembled WGS sequence"/>
</dbReference>
<dbReference type="EnsemblPlants" id="KEH22035">
    <property type="protein sequence ID" value="KEH22035"/>
    <property type="gene ID" value="MTR_7g029255"/>
</dbReference>
<evidence type="ECO:0008006" key="4">
    <source>
        <dbReference type="Google" id="ProtNLM"/>
    </source>
</evidence>
<name>A0A072U856_MEDTR</name>
<dbReference type="AlphaFoldDB" id="A0A072U856"/>
<evidence type="ECO:0000313" key="1">
    <source>
        <dbReference type="EMBL" id="KEH22035.1"/>
    </source>
</evidence>
<gene>
    <name evidence="1" type="ordered locus">MTR_7g029255</name>
</gene>
<reference evidence="1 3" key="1">
    <citation type="journal article" date="2011" name="Nature">
        <title>The Medicago genome provides insight into the evolution of rhizobial symbioses.</title>
        <authorList>
            <person name="Young N.D."/>
            <person name="Debelle F."/>
            <person name="Oldroyd G.E."/>
            <person name="Geurts R."/>
            <person name="Cannon S.B."/>
            <person name="Udvardi M.K."/>
            <person name="Benedito V.A."/>
            <person name="Mayer K.F."/>
            <person name="Gouzy J."/>
            <person name="Schoof H."/>
            <person name="Van de Peer Y."/>
            <person name="Proost S."/>
            <person name="Cook D.R."/>
            <person name="Meyers B.C."/>
            <person name="Spannagl M."/>
            <person name="Cheung F."/>
            <person name="De Mita S."/>
            <person name="Krishnakumar V."/>
            <person name="Gundlach H."/>
            <person name="Zhou S."/>
            <person name="Mudge J."/>
            <person name="Bharti A.K."/>
            <person name="Murray J.D."/>
            <person name="Naoumkina M.A."/>
            <person name="Rosen B."/>
            <person name="Silverstein K.A."/>
            <person name="Tang H."/>
            <person name="Rombauts S."/>
            <person name="Zhao P.X."/>
            <person name="Zhou P."/>
            <person name="Barbe V."/>
            <person name="Bardou P."/>
            <person name="Bechner M."/>
            <person name="Bellec A."/>
            <person name="Berger A."/>
            <person name="Berges H."/>
            <person name="Bidwell S."/>
            <person name="Bisseling T."/>
            <person name="Choisne N."/>
            <person name="Couloux A."/>
            <person name="Denny R."/>
            <person name="Deshpande S."/>
            <person name="Dai X."/>
            <person name="Doyle J.J."/>
            <person name="Dudez A.M."/>
            <person name="Farmer A.D."/>
            <person name="Fouteau S."/>
            <person name="Franken C."/>
            <person name="Gibelin C."/>
            <person name="Gish J."/>
            <person name="Goldstein S."/>
            <person name="Gonzalez A.J."/>
            <person name="Green P.J."/>
            <person name="Hallab A."/>
            <person name="Hartog M."/>
            <person name="Hua A."/>
            <person name="Humphray S.J."/>
            <person name="Jeong D.H."/>
            <person name="Jing Y."/>
            <person name="Jocker A."/>
            <person name="Kenton S.M."/>
            <person name="Kim D.J."/>
            <person name="Klee K."/>
            <person name="Lai H."/>
            <person name="Lang C."/>
            <person name="Lin S."/>
            <person name="Macmil S.L."/>
            <person name="Magdelenat G."/>
            <person name="Matthews L."/>
            <person name="McCorrison J."/>
            <person name="Monaghan E.L."/>
            <person name="Mun J.H."/>
            <person name="Najar F.Z."/>
            <person name="Nicholson C."/>
            <person name="Noirot C."/>
            <person name="O'Bleness M."/>
            <person name="Paule C.R."/>
            <person name="Poulain J."/>
            <person name="Prion F."/>
            <person name="Qin B."/>
            <person name="Qu C."/>
            <person name="Retzel E.F."/>
            <person name="Riddle C."/>
            <person name="Sallet E."/>
            <person name="Samain S."/>
            <person name="Samson N."/>
            <person name="Sanders I."/>
            <person name="Saurat O."/>
            <person name="Scarpelli C."/>
            <person name="Schiex T."/>
            <person name="Segurens B."/>
            <person name="Severin A.J."/>
            <person name="Sherrier D.J."/>
            <person name="Shi R."/>
            <person name="Sims S."/>
            <person name="Singer S.R."/>
            <person name="Sinharoy S."/>
            <person name="Sterck L."/>
            <person name="Viollet A."/>
            <person name="Wang B.B."/>
            <person name="Wang K."/>
            <person name="Wang M."/>
            <person name="Wang X."/>
            <person name="Warfsmann J."/>
            <person name="Weissenbach J."/>
            <person name="White D.D."/>
            <person name="White J.D."/>
            <person name="Wiley G.B."/>
            <person name="Wincker P."/>
            <person name="Xing Y."/>
            <person name="Yang L."/>
            <person name="Yao Z."/>
            <person name="Ying F."/>
            <person name="Zhai J."/>
            <person name="Zhou L."/>
            <person name="Zuber A."/>
            <person name="Denarie J."/>
            <person name="Dixon R.A."/>
            <person name="May G.D."/>
            <person name="Schwartz D.C."/>
            <person name="Rogers J."/>
            <person name="Quetier F."/>
            <person name="Town C.D."/>
            <person name="Roe B.A."/>
        </authorList>
    </citation>
    <scope>NUCLEOTIDE SEQUENCE [LARGE SCALE GENOMIC DNA]</scope>
    <source>
        <strain evidence="1">A17</strain>
        <strain evidence="2 3">cv. Jemalong A17</strain>
    </source>
</reference>
<evidence type="ECO:0000313" key="2">
    <source>
        <dbReference type="EnsemblPlants" id="KEH22035"/>
    </source>
</evidence>
<keyword evidence="3" id="KW-1185">Reference proteome</keyword>
<sequence length="149" mass="17034">MIELMFSLAINVVPSPIKDAITNILGVRALMGTGKYLVLTSMVWKVPSIYNLFDVTTTQLILNTLRQPLDMEDKLSWKGEKSDNSHLNVLGLWKLIWKLKVCPKVKNFLWRVCHYCFPSLAHLISSKRVSCPLDFVLSNSSYEKNIHVL</sequence>
<reference evidence="2" key="3">
    <citation type="submission" date="2015-04" db="UniProtKB">
        <authorList>
            <consortium name="EnsemblPlants"/>
        </authorList>
    </citation>
    <scope>IDENTIFICATION</scope>
    <source>
        <strain evidence="2">cv. Jemalong A17</strain>
    </source>
</reference>
<reference evidence="1 3" key="2">
    <citation type="journal article" date="2014" name="BMC Genomics">
        <title>An improved genome release (version Mt4.0) for the model legume Medicago truncatula.</title>
        <authorList>
            <person name="Tang H."/>
            <person name="Krishnakumar V."/>
            <person name="Bidwell S."/>
            <person name="Rosen B."/>
            <person name="Chan A."/>
            <person name="Zhou S."/>
            <person name="Gentzbittel L."/>
            <person name="Childs K.L."/>
            <person name="Yandell M."/>
            <person name="Gundlach H."/>
            <person name="Mayer K.F."/>
            <person name="Schwartz D.C."/>
            <person name="Town C.D."/>
        </authorList>
    </citation>
    <scope>GENOME REANNOTATION</scope>
    <source>
        <strain evidence="1">A17</strain>
        <strain evidence="2 3">cv. Jemalong A17</strain>
    </source>
</reference>
<evidence type="ECO:0000313" key="3">
    <source>
        <dbReference type="Proteomes" id="UP000002051"/>
    </source>
</evidence>
<organism evidence="1 3">
    <name type="scientific">Medicago truncatula</name>
    <name type="common">Barrel medic</name>
    <name type="synonym">Medicago tribuloides</name>
    <dbReference type="NCBI Taxonomy" id="3880"/>
    <lineage>
        <taxon>Eukaryota</taxon>
        <taxon>Viridiplantae</taxon>
        <taxon>Streptophyta</taxon>
        <taxon>Embryophyta</taxon>
        <taxon>Tracheophyta</taxon>
        <taxon>Spermatophyta</taxon>
        <taxon>Magnoliopsida</taxon>
        <taxon>eudicotyledons</taxon>
        <taxon>Gunneridae</taxon>
        <taxon>Pentapetalae</taxon>
        <taxon>rosids</taxon>
        <taxon>fabids</taxon>
        <taxon>Fabales</taxon>
        <taxon>Fabaceae</taxon>
        <taxon>Papilionoideae</taxon>
        <taxon>50 kb inversion clade</taxon>
        <taxon>NPAAA clade</taxon>
        <taxon>Hologalegina</taxon>
        <taxon>IRL clade</taxon>
        <taxon>Trifolieae</taxon>
        <taxon>Medicago</taxon>
    </lineage>
</organism>
<accession>A0A072U856</accession>
<proteinExistence type="predicted"/>
<protein>
    <recommendedName>
        <fullName evidence="4">Reverse transcriptase zinc-binding domain-containing protein</fullName>
    </recommendedName>
</protein>